<feature type="domain" description="Linalool dehydratase/isomerase" evidence="1">
    <location>
        <begin position="58"/>
        <end position="398"/>
    </location>
</feature>
<gene>
    <name evidence="2" type="ORF">PCG10_005966</name>
</gene>
<protein>
    <recommendedName>
        <fullName evidence="1">Linalool dehydratase/isomerase domain-containing protein</fullName>
    </recommendedName>
</protein>
<accession>A0A9P5L034</accession>
<comment type="caution">
    <text evidence="2">The sequence shown here is derived from an EMBL/GenBank/DDBJ whole genome shotgun (WGS) entry which is preliminary data.</text>
</comment>
<dbReference type="OrthoDB" id="4277097at2759"/>
<dbReference type="Pfam" id="PF18566">
    <property type="entry name" value="Ldi"/>
    <property type="match status" value="1"/>
</dbReference>
<name>A0A9P5L034_PENCR</name>
<dbReference type="EMBL" id="JAAOZQ010000039">
    <property type="protein sequence ID" value="KAF7524062.1"/>
    <property type="molecule type" value="Genomic_DNA"/>
</dbReference>
<keyword evidence="3" id="KW-1185">Reference proteome</keyword>
<organism evidence="2 3">
    <name type="scientific">Penicillium crustosum</name>
    <name type="common">Blue mold fungus</name>
    <dbReference type="NCBI Taxonomy" id="36656"/>
    <lineage>
        <taxon>Eukaryota</taxon>
        <taxon>Fungi</taxon>
        <taxon>Dikarya</taxon>
        <taxon>Ascomycota</taxon>
        <taxon>Pezizomycotina</taxon>
        <taxon>Eurotiomycetes</taxon>
        <taxon>Eurotiomycetidae</taxon>
        <taxon>Eurotiales</taxon>
        <taxon>Aspergillaceae</taxon>
        <taxon>Penicillium</taxon>
    </lineage>
</organism>
<evidence type="ECO:0000259" key="1">
    <source>
        <dbReference type="Pfam" id="PF18566"/>
    </source>
</evidence>
<reference evidence="2" key="1">
    <citation type="submission" date="2020-02" db="EMBL/GenBank/DDBJ databases">
        <authorList>
            <person name="Lichtner F.J."/>
        </authorList>
    </citation>
    <scope>NUCLEOTIDE SEQUENCE</scope>
    <source>
        <strain evidence="2">G10</strain>
    </source>
</reference>
<evidence type="ECO:0000313" key="2">
    <source>
        <dbReference type="EMBL" id="KAF7524062.1"/>
    </source>
</evidence>
<dbReference type="InterPro" id="IPR041411">
    <property type="entry name" value="Ldi"/>
</dbReference>
<evidence type="ECO:0000313" key="3">
    <source>
        <dbReference type="Proteomes" id="UP000701341"/>
    </source>
</evidence>
<dbReference type="AlphaFoldDB" id="A0A9P5L034"/>
<dbReference type="Proteomes" id="UP000701341">
    <property type="component" value="Unassembled WGS sequence"/>
</dbReference>
<sequence length="540" mass="61785">MPQQPPKHLQLDVSKIPKLDLNQAGHLRHFHNLAWQIDGEWRNMGTQEPAQEWLEAYRYQLSSMAYGAGVAHFHRLPALRSVFKPLIRRLIHKMLRREVWGYWFNTSLAGNRTDPGRTELRKPWADPVVRENIMYSGHLLLMTSLYAMLFDDDEFEKERSLTFRWDPLFFGLGTEEFSYDNRSLQAAIMAEMERNNWIGVCCEPNLVFVVCNQFPIIAMRYNDTRDGTAVVDDVLAKYKHAWNQKQMIAPNGLYVDWWYVNQDQPEIPKQVGLTAGANAFMNAWNSDLVKSSFEKQSFGYITNIDGEIRLNSPTLANVYRDIAGSDPEDAALLSKALGIAKTIPPPKFPYPLPMFGYVVQWLSELGRTTELEGLLKYADTHLNPTWEEGGLFYPRNDQPIDDSHRWSSMDRFTGNAGIGYARLNVSDGQKLMWDDPWSKRVLAERPWIDGIDLSQGVDFLRGHWVPEEDALVLTLKTWDGSVVGLEATAHNLESGSWAIYVDGRLQRCVNVTEAGSFTFNVIAGAVECDYVLRRIPEVDI</sequence>
<proteinExistence type="predicted"/>